<accession>A0A8J4GQP5</accession>
<feature type="region of interest" description="Disordered" evidence="1">
    <location>
        <begin position="1"/>
        <end position="24"/>
    </location>
</feature>
<comment type="caution">
    <text evidence="2">The sequence shown here is derived from an EMBL/GenBank/DDBJ whole genome shotgun (WGS) entry which is preliminary data.</text>
</comment>
<evidence type="ECO:0000313" key="2">
    <source>
        <dbReference type="EMBL" id="GIM13084.1"/>
    </source>
</evidence>
<proteinExistence type="predicted"/>
<evidence type="ECO:0000313" key="3">
    <source>
        <dbReference type="Proteomes" id="UP000722791"/>
    </source>
</evidence>
<feature type="region of interest" description="Disordered" evidence="1">
    <location>
        <begin position="217"/>
        <end position="258"/>
    </location>
</feature>
<reference evidence="2" key="1">
    <citation type="journal article" date="2021" name="Proc. Natl. Acad. Sci. U.S.A.">
        <title>Three genomes in the algal genus Volvox reveal the fate of a haploid sex-determining region after a transition to homothallism.</title>
        <authorList>
            <person name="Yamamoto K."/>
            <person name="Hamaji T."/>
            <person name="Kawai-Toyooka H."/>
            <person name="Matsuzaki R."/>
            <person name="Takahashi F."/>
            <person name="Nishimura Y."/>
            <person name="Kawachi M."/>
            <person name="Noguchi H."/>
            <person name="Minakuchi Y."/>
            <person name="Umen J.G."/>
            <person name="Toyoda A."/>
            <person name="Nozaki H."/>
        </authorList>
    </citation>
    <scope>NUCLEOTIDE SEQUENCE</scope>
    <source>
        <strain evidence="2">NIES-3785</strain>
    </source>
</reference>
<evidence type="ECO:0000256" key="1">
    <source>
        <dbReference type="SAM" id="MobiDB-lite"/>
    </source>
</evidence>
<feature type="non-terminal residue" evidence="2">
    <location>
        <position position="287"/>
    </location>
</feature>
<sequence>GCFQFGGRQDADDSDDNRGHALGSRLAGHRDTAYSRAVSHRHRSFVIPYVNAKHQCFGGQDPALLLVISKDCTGMDNGRSGVHVFGNHPAEARFLDIDAQRPNPTPSHELLNFFQEREPRLISELLAQLGRVAVEADTRSSCSTTNSMKKEKKKKNFKYAASSSAIFSGLPLYLAAETFGAAGGEDQSMGLPTPWKYVVAQPCSLRTPSWAMKDFSGTSLRPSGNLVPPRDHQDGPQGPEPTDHPVYPRQSRPPLTACRLPSSQASLYAPPYHEGGDVVDLPALLVR</sequence>
<gene>
    <name evidence="2" type="ORF">Vretimale_16307</name>
</gene>
<organism evidence="2 3">
    <name type="scientific">Volvox reticuliferus</name>
    <dbReference type="NCBI Taxonomy" id="1737510"/>
    <lineage>
        <taxon>Eukaryota</taxon>
        <taxon>Viridiplantae</taxon>
        <taxon>Chlorophyta</taxon>
        <taxon>core chlorophytes</taxon>
        <taxon>Chlorophyceae</taxon>
        <taxon>CS clade</taxon>
        <taxon>Chlamydomonadales</taxon>
        <taxon>Volvocaceae</taxon>
        <taxon>Volvox</taxon>
    </lineage>
</organism>
<dbReference type="AlphaFoldDB" id="A0A8J4GQP5"/>
<protein>
    <submittedName>
        <fullName evidence="2">Uncharacterized protein</fullName>
    </submittedName>
</protein>
<dbReference type="Proteomes" id="UP000722791">
    <property type="component" value="Unassembled WGS sequence"/>
</dbReference>
<dbReference type="EMBL" id="BNCQ01000046">
    <property type="protein sequence ID" value="GIM13084.1"/>
    <property type="molecule type" value="Genomic_DNA"/>
</dbReference>
<feature type="non-terminal residue" evidence="2">
    <location>
        <position position="1"/>
    </location>
</feature>
<name>A0A8J4GQP5_9CHLO</name>